<proteinExistence type="predicted"/>
<keyword evidence="1" id="KW-0677">Repeat</keyword>
<evidence type="ECO:0000313" key="4">
    <source>
        <dbReference type="Proteomes" id="UP000192223"/>
    </source>
</evidence>
<protein>
    <submittedName>
        <fullName evidence="5">Ankyrin repeat domain-containing protein 16-like</fullName>
    </submittedName>
</protein>
<keyword evidence="4" id="KW-1185">Reference proteome</keyword>
<dbReference type="RefSeq" id="XP_018336328.2">
    <property type="nucleotide sequence ID" value="XM_018480826.2"/>
</dbReference>
<dbReference type="PANTHER" id="PTHR24198:SF165">
    <property type="entry name" value="ANKYRIN REPEAT-CONTAINING PROTEIN-RELATED"/>
    <property type="match status" value="1"/>
</dbReference>
<feature type="repeat" description="ANK" evidence="3">
    <location>
        <begin position="80"/>
        <end position="112"/>
    </location>
</feature>
<evidence type="ECO:0000256" key="2">
    <source>
        <dbReference type="ARBA" id="ARBA00023043"/>
    </source>
</evidence>
<dbReference type="PROSITE" id="PS50088">
    <property type="entry name" value="ANK_REPEAT"/>
    <property type="match status" value="6"/>
</dbReference>
<dbReference type="InParanoid" id="A0A1W4XV32"/>
<evidence type="ECO:0000256" key="3">
    <source>
        <dbReference type="PROSITE-ProRule" id="PRU00023"/>
    </source>
</evidence>
<name>A0A1W4XV32_AGRPL</name>
<feature type="repeat" description="ANK" evidence="3">
    <location>
        <begin position="284"/>
        <end position="316"/>
    </location>
</feature>
<dbReference type="AlphaFoldDB" id="A0A1W4XV32"/>
<dbReference type="Proteomes" id="UP000192223">
    <property type="component" value="Unplaced"/>
</dbReference>
<dbReference type="PANTHER" id="PTHR24198">
    <property type="entry name" value="ANKYRIN REPEAT AND PROTEIN KINASE DOMAIN-CONTAINING PROTEIN"/>
    <property type="match status" value="1"/>
</dbReference>
<feature type="repeat" description="ANK" evidence="3">
    <location>
        <begin position="113"/>
        <end position="149"/>
    </location>
</feature>
<dbReference type="SMART" id="SM00248">
    <property type="entry name" value="ANK"/>
    <property type="match status" value="8"/>
</dbReference>
<dbReference type="PRINTS" id="PR01415">
    <property type="entry name" value="ANKYRIN"/>
</dbReference>
<accession>A0A1W4XV32</accession>
<dbReference type="OrthoDB" id="194358at2759"/>
<dbReference type="Gene3D" id="1.25.40.20">
    <property type="entry name" value="Ankyrin repeat-containing domain"/>
    <property type="match status" value="3"/>
</dbReference>
<feature type="repeat" description="ANK" evidence="3">
    <location>
        <begin position="150"/>
        <end position="182"/>
    </location>
</feature>
<dbReference type="STRING" id="224129.A0A1W4XV32"/>
<dbReference type="PROSITE" id="PS50297">
    <property type="entry name" value="ANK_REP_REGION"/>
    <property type="match status" value="5"/>
</dbReference>
<organism evidence="4 5">
    <name type="scientific">Agrilus planipennis</name>
    <name type="common">Emerald ash borer</name>
    <name type="synonym">Agrilus marcopoli</name>
    <dbReference type="NCBI Taxonomy" id="224129"/>
    <lineage>
        <taxon>Eukaryota</taxon>
        <taxon>Metazoa</taxon>
        <taxon>Ecdysozoa</taxon>
        <taxon>Arthropoda</taxon>
        <taxon>Hexapoda</taxon>
        <taxon>Insecta</taxon>
        <taxon>Pterygota</taxon>
        <taxon>Neoptera</taxon>
        <taxon>Endopterygota</taxon>
        <taxon>Coleoptera</taxon>
        <taxon>Polyphaga</taxon>
        <taxon>Elateriformia</taxon>
        <taxon>Buprestoidea</taxon>
        <taxon>Buprestidae</taxon>
        <taxon>Agrilinae</taxon>
        <taxon>Agrilus</taxon>
    </lineage>
</organism>
<dbReference type="KEGG" id="apln:108744869"/>
<dbReference type="InterPro" id="IPR036770">
    <property type="entry name" value="Ankyrin_rpt-contain_sf"/>
</dbReference>
<feature type="repeat" description="ANK" evidence="3">
    <location>
        <begin position="45"/>
        <end position="67"/>
    </location>
</feature>
<evidence type="ECO:0000256" key="1">
    <source>
        <dbReference type="ARBA" id="ARBA00022737"/>
    </source>
</evidence>
<dbReference type="InterPro" id="IPR002110">
    <property type="entry name" value="Ankyrin_rpt"/>
</dbReference>
<dbReference type="SUPFAM" id="SSF48403">
    <property type="entry name" value="Ankyrin repeat"/>
    <property type="match status" value="1"/>
</dbReference>
<sequence length="325" mass="36527">MKTNASKEQKTKILREIHSGSLETLTYMKETSPNVHWSEIRYEKTGDTILHVAARLGLVEIVKTLLKDYTPKKTDCKNNDDKTPLHEAAQFSKYCVCEVLLENNANINALKRADWTPLMLACTKAGSEDSYKTVEVLLSRGALVNYENKDGWTALHLISREGDESILKCLIKYGLDVQKVTKNGRTALHIACLHNHLNIVITLLDLGLDVNCKDKCGNTPLHEAVLGNSLPVFHYLVGRSDVNVLERNNSDFTILHLAASVGSEDLIKYIIKRLNFNANITTKIQLTPLHCAAKSKKIRAFELLVELGANESIRDKFERLAKEYL</sequence>
<gene>
    <name evidence="5" type="primary">LOC108744869</name>
</gene>
<keyword evidence="2 3" id="KW-0040">ANK repeat</keyword>
<dbReference type="Pfam" id="PF00023">
    <property type="entry name" value="Ank"/>
    <property type="match status" value="2"/>
</dbReference>
<dbReference type="GeneID" id="108744869"/>
<evidence type="ECO:0000313" key="5">
    <source>
        <dbReference type="RefSeq" id="XP_018336328.2"/>
    </source>
</evidence>
<feature type="repeat" description="ANK" evidence="3">
    <location>
        <begin position="183"/>
        <end position="215"/>
    </location>
</feature>
<reference evidence="5" key="1">
    <citation type="submission" date="2025-08" db="UniProtKB">
        <authorList>
            <consortium name="RefSeq"/>
        </authorList>
    </citation>
    <scope>IDENTIFICATION</scope>
    <source>
        <tissue evidence="5">Entire body</tissue>
    </source>
</reference>
<dbReference type="Pfam" id="PF12796">
    <property type="entry name" value="Ank_2"/>
    <property type="match status" value="2"/>
</dbReference>